<evidence type="ECO:0000313" key="2">
    <source>
        <dbReference type="Proteomes" id="UP000052015"/>
    </source>
</evidence>
<comment type="caution">
    <text evidence="1">The sequence shown here is derived from an EMBL/GenBank/DDBJ whole genome shotgun (WGS) entry which is preliminary data.</text>
</comment>
<reference evidence="1 2" key="1">
    <citation type="submission" date="2015-09" db="EMBL/GenBank/DDBJ databases">
        <title>Draft genome sequence of a Caloramator mitchellensis, a moderate thermophile from the Great Artesian Basin of Australia.</title>
        <authorList>
            <person name="Patel B.K."/>
        </authorList>
    </citation>
    <scope>NUCLEOTIDE SEQUENCE [LARGE SCALE GENOMIC DNA]</scope>
    <source>
        <strain evidence="1 2">VF08</strain>
    </source>
</reference>
<keyword evidence="2" id="KW-1185">Reference proteome</keyword>
<sequence length="29" mass="3378">MIYMLEYYSPCPHKWAVSPEGGGVEYEKI</sequence>
<dbReference type="EMBL" id="LKHP01000019">
    <property type="protein sequence ID" value="KRQ85964.1"/>
    <property type="molecule type" value="Genomic_DNA"/>
</dbReference>
<evidence type="ECO:0000313" key="1">
    <source>
        <dbReference type="EMBL" id="KRQ85964.1"/>
    </source>
</evidence>
<accession>A0A0R3JYF1</accession>
<protein>
    <submittedName>
        <fullName evidence="1">Uncharacterized protein</fullName>
    </submittedName>
</protein>
<name>A0A0R3JYF1_CALMK</name>
<dbReference type="Proteomes" id="UP000052015">
    <property type="component" value="Unassembled WGS sequence"/>
</dbReference>
<gene>
    <name evidence="1" type="ORF">ABG79_02268</name>
</gene>
<proteinExistence type="predicted"/>
<dbReference type="AlphaFoldDB" id="A0A0R3JYF1"/>
<organism evidence="1 2">
    <name type="scientific">Caloramator mitchellensis</name>
    <dbReference type="NCBI Taxonomy" id="908809"/>
    <lineage>
        <taxon>Bacteria</taxon>
        <taxon>Bacillati</taxon>
        <taxon>Bacillota</taxon>
        <taxon>Clostridia</taxon>
        <taxon>Eubacteriales</taxon>
        <taxon>Clostridiaceae</taxon>
        <taxon>Caloramator</taxon>
    </lineage>
</organism>